<evidence type="ECO:0000313" key="4">
    <source>
        <dbReference type="Proteomes" id="UP000239415"/>
    </source>
</evidence>
<name>A0A2T0J3R7_9ACTN</name>
<feature type="compositionally biased region" description="Basic and acidic residues" evidence="1">
    <location>
        <begin position="234"/>
        <end position="243"/>
    </location>
</feature>
<sequence length="243" mass="26201">FTDHREAVPGDRRTSAGPVRIWNSRADWVVHPERTHPALVSDEDFTAVQETTTRSTPENDERRRYALTGLLICGVCGRRLSGHWVNGRAGYRCRHGHTSAQPAAENAPRWVYRSETRLVQDLIAADPELAGLADAGDVAAYLKARDLVVVCGHGTLVIEDTAGEPAKRPVSEAEKAGGIPSESSVPTESSVGEGDTSGAAPTASVEPEAVKRMPSPNRRNFKNGQVAGNPIRSCGERIDRYGV</sequence>
<dbReference type="RefSeq" id="WP_211304180.1">
    <property type="nucleotide sequence ID" value="NZ_PVMZ01000065.1"/>
</dbReference>
<dbReference type="Proteomes" id="UP000239415">
    <property type="component" value="Unassembled WGS sequence"/>
</dbReference>
<feature type="non-terminal residue" evidence="3">
    <location>
        <position position="1"/>
    </location>
</feature>
<gene>
    <name evidence="3" type="ORF">CLV67_1653</name>
</gene>
<evidence type="ECO:0000259" key="2">
    <source>
        <dbReference type="Pfam" id="PF13408"/>
    </source>
</evidence>
<feature type="domain" description="Recombinase zinc beta ribbon" evidence="2">
    <location>
        <begin position="67"/>
        <end position="99"/>
    </location>
</feature>
<reference evidence="3 4" key="1">
    <citation type="submission" date="2018-03" db="EMBL/GenBank/DDBJ databases">
        <title>Genomic Encyclopedia of Archaeal and Bacterial Type Strains, Phase II (KMG-II): from individual species to whole genera.</title>
        <authorList>
            <person name="Goeker M."/>
        </authorList>
    </citation>
    <scope>NUCLEOTIDE SEQUENCE [LARGE SCALE GENOMIC DNA]</scope>
    <source>
        <strain evidence="3 4">DSM 43146</strain>
    </source>
</reference>
<accession>A0A2T0J3R7</accession>
<organism evidence="3 4">
    <name type="scientific">Actinoplanes italicus</name>
    <dbReference type="NCBI Taxonomy" id="113567"/>
    <lineage>
        <taxon>Bacteria</taxon>
        <taxon>Bacillati</taxon>
        <taxon>Actinomycetota</taxon>
        <taxon>Actinomycetes</taxon>
        <taxon>Micromonosporales</taxon>
        <taxon>Micromonosporaceae</taxon>
        <taxon>Actinoplanes</taxon>
    </lineage>
</organism>
<feature type="compositionally biased region" description="Basic and acidic residues" evidence="1">
    <location>
        <begin position="165"/>
        <end position="175"/>
    </location>
</feature>
<dbReference type="Gene3D" id="3.90.1750.20">
    <property type="entry name" value="Putative Large Serine Recombinase, Chain B, Domain 2"/>
    <property type="match status" value="1"/>
</dbReference>
<dbReference type="EMBL" id="PVMZ01000065">
    <property type="protein sequence ID" value="PRX02267.1"/>
    <property type="molecule type" value="Genomic_DNA"/>
</dbReference>
<dbReference type="Pfam" id="PF13408">
    <property type="entry name" value="Zn_ribbon_recom"/>
    <property type="match status" value="1"/>
</dbReference>
<comment type="caution">
    <text evidence="3">The sequence shown here is derived from an EMBL/GenBank/DDBJ whole genome shotgun (WGS) entry which is preliminary data.</text>
</comment>
<evidence type="ECO:0000256" key="1">
    <source>
        <dbReference type="SAM" id="MobiDB-lite"/>
    </source>
</evidence>
<proteinExistence type="predicted"/>
<evidence type="ECO:0000313" key="3">
    <source>
        <dbReference type="EMBL" id="PRX02267.1"/>
    </source>
</evidence>
<dbReference type="InterPro" id="IPR038109">
    <property type="entry name" value="DNA_bind_recomb_sf"/>
</dbReference>
<feature type="compositionally biased region" description="Low complexity" evidence="1">
    <location>
        <begin position="180"/>
        <end position="194"/>
    </location>
</feature>
<dbReference type="AlphaFoldDB" id="A0A2T0J3R7"/>
<protein>
    <submittedName>
        <fullName evidence="3">Recombinase-like zinc beta ribbon protein</fullName>
    </submittedName>
</protein>
<keyword evidence="4" id="KW-1185">Reference proteome</keyword>
<feature type="region of interest" description="Disordered" evidence="1">
    <location>
        <begin position="164"/>
        <end position="243"/>
    </location>
</feature>
<dbReference type="InterPro" id="IPR025827">
    <property type="entry name" value="Zn_ribbon_recom_dom"/>
</dbReference>